<evidence type="ECO:0000256" key="7">
    <source>
        <dbReference type="PIRSR" id="PIRSR618044-1"/>
    </source>
</evidence>
<comment type="caution">
    <text evidence="13">The sequence shown here is derived from an EMBL/GenBank/DDBJ whole genome shotgun (WGS) entry which is preliminary data.</text>
</comment>
<evidence type="ECO:0000313" key="14">
    <source>
        <dbReference type="Proteomes" id="UP000481872"/>
    </source>
</evidence>
<dbReference type="GO" id="GO:0009252">
    <property type="term" value="P:peptidoglycan biosynthetic process"/>
    <property type="evidence" value="ECO:0007669"/>
    <property type="project" value="UniProtKB-KW"/>
</dbReference>
<feature type="active site" description="Acyl-ester intermediate" evidence="7">
    <location>
        <position position="62"/>
    </location>
</feature>
<dbReference type="InterPro" id="IPR018044">
    <property type="entry name" value="Peptidase_S11"/>
</dbReference>
<evidence type="ECO:0000256" key="11">
    <source>
        <dbReference type="SAM" id="SignalP"/>
    </source>
</evidence>
<name>A0A6M0H055_9CLOT</name>
<comment type="similarity">
    <text evidence="1 9">Belongs to the peptidase S11 family.</text>
</comment>
<evidence type="ECO:0000259" key="12">
    <source>
        <dbReference type="Pfam" id="PF00768"/>
    </source>
</evidence>
<evidence type="ECO:0000313" key="13">
    <source>
        <dbReference type="EMBL" id="NEU04135.1"/>
    </source>
</evidence>
<evidence type="ECO:0000256" key="1">
    <source>
        <dbReference type="ARBA" id="ARBA00007164"/>
    </source>
</evidence>
<feature type="signal peptide" evidence="11">
    <location>
        <begin position="1"/>
        <end position="24"/>
    </location>
</feature>
<feature type="chain" id="PRO_5026656679" evidence="11">
    <location>
        <begin position="25"/>
        <end position="418"/>
    </location>
</feature>
<dbReference type="AlphaFoldDB" id="A0A6M0H055"/>
<evidence type="ECO:0000256" key="2">
    <source>
        <dbReference type="ARBA" id="ARBA00022729"/>
    </source>
</evidence>
<protein>
    <submittedName>
        <fullName evidence="13">D-alanyl-D-alanine carboxypeptidase</fullName>
    </submittedName>
</protein>
<sequence length="418" mass="46774">MKKLKKIIASTLIFTSIFSTTVLAKEASEDLNLIGTSAISVDLETNDIIYAKNIDNQMFPASVTKLMTALLLAENKQKNDLLTYPKEALNEAPFSYGLNVHPVTPGDTFTAANAMDILLLYSGNDIAYMIAKNIGGTVDNFVKMMNDKAKELKMTNTHFVTPNGLDDNINDHLTTSYDLSILLKAVMDNEWTSSILGKKESEVKSTNGPTAKVENRNKILGENGNIGGKTGYTEKAGRCLAAVYERDGRKIATVVLNSEYNLPEDSKVFEDVAKLADYSYNAEKKSLLAKDTELESKTLKYNVFPLLGPERTIRVPVTVKEDVLAYETSLEPEVKYELNDVSAWKLNKNKPIGKVTVKIKDTINQYDLYPTISKMDLVKQNIIVYIVVLAIITALIVIILKFINKRKDRKRRSVRFYR</sequence>
<keyword evidence="10" id="KW-0812">Transmembrane</keyword>
<evidence type="ECO:0000256" key="8">
    <source>
        <dbReference type="PIRSR" id="PIRSR618044-2"/>
    </source>
</evidence>
<keyword evidence="2 11" id="KW-0732">Signal</keyword>
<dbReference type="RefSeq" id="WP_199869347.1">
    <property type="nucleotide sequence ID" value="NZ_JAAGPU010000005.1"/>
</dbReference>
<dbReference type="PRINTS" id="PR00725">
    <property type="entry name" value="DADACBPTASE1"/>
</dbReference>
<dbReference type="Gene3D" id="3.40.710.10">
    <property type="entry name" value="DD-peptidase/beta-lactamase superfamily"/>
    <property type="match status" value="1"/>
</dbReference>
<gene>
    <name evidence="13" type="ORF">G3M99_04535</name>
</gene>
<dbReference type="InterPro" id="IPR001967">
    <property type="entry name" value="Peptidase_S11_N"/>
</dbReference>
<dbReference type="GO" id="GO:0006508">
    <property type="term" value="P:proteolysis"/>
    <property type="evidence" value="ECO:0007669"/>
    <property type="project" value="InterPro"/>
</dbReference>
<keyword evidence="6" id="KW-0961">Cell wall biogenesis/degradation</keyword>
<dbReference type="InterPro" id="IPR012338">
    <property type="entry name" value="Beta-lactam/transpept-like"/>
</dbReference>
<feature type="active site" description="Proton acceptor" evidence="7">
    <location>
        <position position="65"/>
    </location>
</feature>
<proteinExistence type="inferred from homology"/>
<evidence type="ECO:0000256" key="5">
    <source>
        <dbReference type="ARBA" id="ARBA00022984"/>
    </source>
</evidence>
<evidence type="ECO:0000256" key="10">
    <source>
        <dbReference type="SAM" id="Phobius"/>
    </source>
</evidence>
<keyword evidence="4" id="KW-0133">Cell shape</keyword>
<evidence type="ECO:0000256" key="6">
    <source>
        <dbReference type="ARBA" id="ARBA00023316"/>
    </source>
</evidence>
<evidence type="ECO:0000256" key="4">
    <source>
        <dbReference type="ARBA" id="ARBA00022960"/>
    </source>
</evidence>
<dbReference type="SUPFAM" id="SSF56601">
    <property type="entry name" value="beta-lactamase/transpeptidase-like"/>
    <property type="match status" value="1"/>
</dbReference>
<dbReference type="GO" id="GO:0009002">
    <property type="term" value="F:serine-type D-Ala-D-Ala carboxypeptidase activity"/>
    <property type="evidence" value="ECO:0007669"/>
    <property type="project" value="InterPro"/>
</dbReference>
<feature type="binding site" evidence="8">
    <location>
        <position position="229"/>
    </location>
    <ligand>
        <name>substrate</name>
    </ligand>
</feature>
<keyword evidence="14" id="KW-1185">Reference proteome</keyword>
<evidence type="ECO:0000256" key="3">
    <source>
        <dbReference type="ARBA" id="ARBA00022801"/>
    </source>
</evidence>
<keyword evidence="3" id="KW-0378">Hydrolase</keyword>
<keyword evidence="13" id="KW-0645">Protease</keyword>
<dbReference type="GO" id="GO:0071555">
    <property type="term" value="P:cell wall organization"/>
    <property type="evidence" value="ECO:0007669"/>
    <property type="project" value="UniProtKB-KW"/>
</dbReference>
<dbReference type="PANTHER" id="PTHR21581">
    <property type="entry name" value="D-ALANYL-D-ALANINE CARBOXYPEPTIDASE"/>
    <property type="match status" value="1"/>
</dbReference>
<keyword evidence="13" id="KW-0121">Carboxypeptidase</keyword>
<dbReference type="EMBL" id="JAAGPU010000005">
    <property type="protein sequence ID" value="NEU04135.1"/>
    <property type="molecule type" value="Genomic_DNA"/>
</dbReference>
<feature type="domain" description="Peptidase S11 D-alanyl-D-alanine carboxypeptidase A N-terminal" evidence="12">
    <location>
        <begin position="32"/>
        <end position="258"/>
    </location>
</feature>
<dbReference type="PANTHER" id="PTHR21581:SF26">
    <property type="entry name" value="D-ALANYL-D-ALANINE ENDOPEPTIDASE"/>
    <property type="match status" value="1"/>
</dbReference>
<keyword evidence="5" id="KW-0573">Peptidoglycan synthesis</keyword>
<organism evidence="13 14">
    <name type="scientific">Clostridium senegalense</name>
    <dbReference type="NCBI Taxonomy" id="1465809"/>
    <lineage>
        <taxon>Bacteria</taxon>
        <taxon>Bacillati</taxon>
        <taxon>Bacillota</taxon>
        <taxon>Clostridia</taxon>
        <taxon>Eubacteriales</taxon>
        <taxon>Clostridiaceae</taxon>
        <taxon>Clostridium</taxon>
    </lineage>
</organism>
<keyword evidence="10" id="KW-1133">Transmembrane helix</keyword>
<dbReference type="Pfam" id="PF00768">
    <property type="entry name" value="Peptidase_S11"/>
    <property type="match status" value="1"/>
</dbReference>
<keyword evidence="10" id="KW-0472">Membrane</keyword>
<accession>A0A6M0H055</accession>
<dbReference type="GO" id="GO:0008360">
    <property type="term" value="P:regulation of cell shape"/>
    <property type="evidence" value="ECO:0007669"/>
    <property type="project" value="UniProtKB-KW"/>
</dbReference>
<evidence type="ECO:0000256" key="9">
    <source>
        <dbReference type="RuleBase" id="RU004016"/>
    </source>
</evidence>
<feature type="transmembrane region" description="Helical" evidence="10">
    <location>
        <begin position="382"/>
        <end position="403"/>
    </location>
</feature>
<feature type="active site" evidence="7">
    <location>
        <position position="122"/>
    </location>
</feature>
<dbReference type="Proteomes" id="UP000481872">
    <property type="component" value="Unassembled WGS sequence"/>
</dbReference>
<reference evidence="13 14" key="1">
    <citation type="submission" date="2020-02" db="EMBL/GenBank/DDBJ databases">
        <title>Genome assembly of a novel Clostridium senegalense strain.</title>
        <authorList>
            <person name="Gupta T.B."/>
            <person name="Jauregui R."/>
            <person name="Maclean P."/>
            <person name="Nawarathana A."/>
            <person name="Brightwell G."/>
        </authorList>
    </citation>
    <scope>NUCLEOTIDE SEQUENCE [LARGE SCALE GENOMIC DNA]</scope>
    <source>
        <strain evidence="13 14">AGRFS4</strain>
    </source>
</reference>